<feature type="transmembrane region" description="Helical" evidence="1">
    <location>
        <begin position="21"/>
        <end position="41"/>
    </location>
</feature>
<protein>
    <recommendedName>
        <fullName evidence="2">Methyltransferase FkbM domain-containing protein</fullName>
    </recommendedName>
</protein>
<proteinExistence type="predicted"/>
<evidence type="ECO:0000313" key="4">
    <source>
        <dbReference type="Proteomes" id="UP001286313"/>
    </source>
</evidence>
<reference evidence="3" key="1">
    <citation type="submission" date="2023-10" db="EMBL/GenBank/DDBJ databases">
        <title>Genome assemblies of two species of porcelain crab, Petrolisthes cinctipes and Petrolisthes manimaculis (Anomura: Porcellanidae).</title>
        <authorList>
            <person name="Angst P."/>
        </authorList>
    </citation>
    <scope>NUCLEOTIDE SEQUENCE</scope>
    <source>
        <strain evidence="3">PB745_01</strain>
        <tissue evidence="3">Gill</tissue>
    </source>
</reference>
<dbReference type="GO" id="GO:0005886">
    <property type="term" value="C:plasma membrane"/>
    <property type="evidence" value="ECO:0007669"/>
    <property type="project" value="TreeGrafter"/>
</dbReference>
<dbReference type="GO" id="GO:0006888">
    <property type="term" value="P:endoplasmic reticulum to Golgi vesicle-mediated transport"/>
    <property type="evidence" value="ECO:0007669"/>
    <property type="project" value="TreeGrafter"/>
</dbReference>
<sequence length="328" mass="37638">MYQKCMCIVTPSSSPLRCAKLGVMVLSVCSFFFSVAFIVHFKHWREVFSNVEESTSVDLVMEGLPASHPKVVQALRSTSLLHPPSTLPYNLSTDPLHLLSAHGHTWEHIHYFLTKMFQGERGGFFVEAGALDGQQLSNTLWLEQELDWTGLLIEPNPYSFHHLQHKHRKAWTSNSCISTNQFTRKSVLVALKERPEYINNPWYIKGSSYEFGVTFGDLPANVSEHFQYFLNRADETYVPVYCFPLYSYLLALNVTTIDVLSLDTQGSEIDIVKTIPWEMITVRVLVVELVNYQNTAFLEYMESRGYILVNYIVDYIFVRDGDPALTRL</sequence>
<dbReference type="Pfam" id="PF05050">
    <property type="entry name" value="Methyltransf_21"/>
    <property type="match status" value="1"/>
</dbReference>
<organism evidence="3 4">
    <name type="scientific">Petrolisthes cinctipes</name>
    <name type="common">Flat porcelain crab</name>
    <dbReference type="NCBI Taxonomy" id="88211"/>
    <lineage>
        <taxon>Eukaryota</taxon>
        <taxon>Metazoa</taxon>
        <taxon>Ecdysozoa</taxon>
        <taxon>Arthropoda</taxon>
        <taxon>Crustacea</taxon>
        <taxon>Multicrustacea</taxon>
        <taxon>Malacostraca</taxon>
        <taxon>Eumalacostraca</taxon>
        <taxon>Eucarida</taxon>
        <taxon>Decapoda</taxon>
        <taxon>Pleocyemata</taxon>
        <taxon>Anomura</taxon>
        <taxon>Galatheoidea</taxon>
        <taxon>Porcellanidae</taxon>
        <taxon>Petrolisthes</taxon>
    </lineage>
</organism>
<keyword evidence="1" id="KW-1133">Transmembrane helix</keyword>
<dbReference type="GO" id="GO:0005789">
    <property type="term" value="C:endoplasmic reticulum membrane"/>
    <property type="evidence" value="ECO:0007669"/>
    <property type="project" value="TreeGrafter"/>
</dbReference>
<dbReference type="EMBL" id="JAWQEG010005977">
    <property type="protein sequence ID" value="KAK3856136.1"/>
    <property type="molecule type" value="Genomic_DNA"/>
</dbReference>
<keyword evidence="1" id="KW-0472">Membrane</keyword>
<dbReference type="Proteomes" id="UP001286313">
    <property type="component" value="Unassembled WGS sequence"/>
</dbReference>
<dbReference type="AlphaFoldDB" id="A0AAE1ENW5"/>
<dbReference type="InterPro" id="IPR006342">
    <property type="entry name" value="FkbM_mtfrase"/>
</dbReference>
<dbReference type="GO" id="GO:0005794">
    <property type="term" value="C:Golgi apparatus"/>
    <property type="evidence" value="ECO:0007669"/>
    <property type="project" value="TreeGrafter"/>
</dbReference>
<dbReference type="InterPro" id="IPR029063">
    <property type="entry name" value="SAM-dependent_MTases_sf"/>
</dbReference>
<dbReference type="SUPFAM" id="SSF53335">
    <property type="entry name" value="S-adenosyl-L-methionine-dependent methyltransferases"/>
    <property type="match status" value="1"/>
</dbReference>
<dbReference type="PANTHER" id="PTHR34009">
    <property type="entry name" value="PROTEIN STAR"/>
    <property type="match status" value="1"/>
</dbReference>
<evidence type="ECO:0000256" key="1">
    <source>
        <dbReference type="SAM" id="Phobius"/>
    </source>
</evidence>
<dbReference type="PANTHER" id="PTHR34009:SF2">
    <property type="entry name" value="PROTEIN STAR"/>
    <property type="match status" value="1"/>
</dbReference>
<dbReference type="Gene3D" id="3.40.50.150">
    <property type="entry name" value="Vaccinia Virus protein VP39"/>
    <property type="match status" value="1"/>
</dbReference>
<feature type="domain" description="Methyltransferase FkbM" evidence="2">
    <location>
        <begin position="128"/>
        <end position="307"/>
    </location>
</feature>
<evidence type="ECO:0000313" key="3">
    <source>
        <dbReference type="EMBL" id="KAK3856136.1"/>
    </source>
</evidence>
<dbReference type="InterPro" id="IPR053202">
    <property type="entry name" value="EGF_Rcpt_Signaling_Reg"/>
</dbReference>
<dbReference type="GO" id="GO:0016197">
    <property type="term" value="P:endosomal transport"/>
    <property type="evidence" value="ECO:0007669"/>
    <property type="project" value="TreeGrafter"/>
</dbReference>
<gene>
    <name evidence="3" type="ORF">Pcinc_037517</name>
</gene>
<name>A0AAE1ENW5_PETCI</name>
<accession>A0AAE1ENW5</accession>
<keyword evidence="4" id="KW-1185">Reference proteome</keyword>
<comment type="caution">
    <text evidence="3">The sequence shown here is derived from an EMBL/GenBank/DDBJ whole genome shotgun (WGS) entry which is preliminary data.</text>
</comment>
<dbReference type="GO" id="GO:0031902">
    <property type="term" value="C:late endosome membrane"/>
    <property type="evidence" value="ECO:0007669"/>
    <property type="project" value="TreeGrafter"/>
</dbReference>
<keyword evidence="1" id="KW-0812">Transmembrane</keyword>
<evidence type="ECO:0000259" key="2">
    <source>
        <dbReference type="Pfam" id="PF05050"/>
    </source>
</evidence>